<dbReference type="AlphaFoldDB" id="A0A9P8CIE5"/>
<name>A0A9P8CIE5_9HELO</name>
<protein>
    <submittedName>
        <fullName evidence="1">Uncharacterized protein</fullName>
    </submittedName>
</protein>
<reference evidence="1" key="1">
    <citation type="journal article" date="2021" name="IMA Fungus">
        <title>Genomic characterization of three marine fungi, including Emericellopsis atlantica sp. nov. with signatures of a generalist lifestyle and marine biomass degradation.</title>
        <authorList>
            <person name="Hagestad O.C."/>
            <person name="Hou L."/>
            <person name="Andersen J.H."/>
            <person name="Hansen E.H."/>
            <person name="Altermark B."/>
            <person name="Li C."/>
            <person name="Kuhnert E."/>
            <person name="Cox R.J."/>
            <person name="Crous P.W."/>
            <person name="Spatafora J.W."/>
            <person name="Lail K."/>
            <person name="Amirebrahimi M."/>
            <person name="Lipzen A."/>
            <person name="Pangilinan J."/>
            <person name="Andreopoulos W."/>
            <person name="Hayes R.D."/>
            <person name="Ng V."/>
            <person name="Grigoriev I.V."/>
            <person name="Jackson S.A."/>
            <person name="Sutton T.D.S."/>
            <person name="Dobson A.D.W."/>
            <person name="Rama T."/>
        </authorList>
    </citation>
    <scope>NUCLEOTIDE SEQUENCE</scope>
    <source>
        <strain evidence="1">TRa3180A</strain>
    </source>
</reference>
<evidence type="ECO:0000313" key="1">
    <source>
        <dbReference type="EMBL" id="KAG9248218.1"/>
    </source>
</evidence>
<dbReference type="Proteomes" id="UP000887226">
    <property type="component" value="Unassembled WGS sequence"/>
</dbReference>
<sequence length="79" mass="9121">MYNFSILIDRGRLQEAWRRAWRYALTKLVEECAVRQFVALCPVKEMGMTVNMVAPSLCSTCLGKDSRRSSRSRMESCEP</sequence>
<dbReference type="EMBL" id="MU253753">
    <property type="protein sequence ID" value="KAG9248218.1"/>
    <property type="molecule type" value="Genomic_DNA"/>
</dbReference>
<evidence type="ECO:0000313" key="2">
    <source>
        <dbReference type="Proteomes" id="UP000887226"/>
    </source>
</evidence>
<accession>A0A9P8CIE5</accession>
<comment type="caution">
    <text evidence="1">The sequence shown here is derived from an EMBL/GenBank/DDBJ whole genome shotgun (WGS) entry which is preliminary data.</text>
</comment>
<organism evidence="1 2">
    <name type="scientific">Calycina marina</name>
    <dbReference type="NCBI Taxonomy" id="1763456"/>
    <lineage>
        <taxon>Eukaryota</taxon>
        <taxon>Fungi</taxon>
        <taxon>Dikarya</taxon>
        <taxon>Ascomycota</taxon>
        <taxon>Pezizomycotina</taxon>
        <taxon>Leotiomycetes</taxon>
        <taxon>Helotiales</taxon>
        <taxon>Pezizellaceae</taxon>
        <taxon>Calycina</taxon>
    </lineage>
</organism>
<proteinExistence type="predicted"/>
<keyword evidence="2" id="KW-1185">Reference proteome</keyword>
<dbReference type="OrthoDB" id="542013at2759"/>
<gene>
    <name evidence="1" type="ORF">BJ878DRAFT_489077</name>
</gene>